<dbReference type="Gene3D" id="3.40.50.2300">
    <property type="match status" value="1"/>
</dbReference>
<proteinExistence type="predicted"/>
<evidence type="ECO:0000259" key="10">
    <source>
        <dbReference type="PROSITE" id="PS50110"/>
    </source>
</evidence>
<dbReference type="STRING" id="454194.PYK22_02244"/>
<dbReference type="SMART" id="SM00862">
    <property type="entry name" value="Trans_reg_C"/>
    <property type="match status" value="1"/>
</dbReference>
<dbReference type="Proteomes" id="UP000031518">
    <property type="component" value="Unassembled WGS sequence"/>
</dbReference>
<dbReference type="InterPro" id="IPR016032">
    <property type="entry name" value="Sig_transdc_resp-reg_C-effctor"/>
</dbReference>
<dbReference type="RefSeq" id="WP_041977216.1">
    <property type="nucleotide sequence ID" value="NZ_CBXV010000007.1"/>
</dbReference>
<dbReference type="Pfam" id="PF00072">
    <property type="entry name" value="Response_reg"/>
    <property type="match status" value="1"/>
</dbReference>
<dbReference type="InterPro" id="IPR036388">
    <property type="entry name" value="WH-like_DNA-bd_sf"/>
</dbReference>
<dbReference type="Pfam" id="PF00486">
    <property type="entry name" value="Trans_reg_C"/>
    <property type="match status" value="1"/>
</dbReference>
<keyword evidence="6" id="KW-0804">Transcription</keyword>
<dbReference type="PANTHER" id="PTHR48111">
    <property type="entry name" value="REGULATOR OF RPOS"/>
    <property type="match status" value="1"/>
</dbReference>
<dbReference type="InterPro" id="IPR001789">
    <property type="entry name" value="Sig_transdc_resp-reg_receiver"/>
</dbReference>
<evidence type="ECO:0000256" key="1">
    <source>
        <dbReference type="ARBA" id="ARBA00013332"/>
    </source>
</evidence>
<dbReference type="GO" id="GO:0000156">
    <property type="term" value="F:phosphorelay response regulator activity"/>
    <property type="evidence" value="ECO:0007669"/>
    <property type="project" value="TreeGrafter"/>
</dbReference>
<dbReference type="GO" id="GO:0032993">
    <property type="term" value="C:protein-DNA complex"/>
    <property type="evidence" value="ECO:0007669"/>
    <property type="project" value="TreeGrafter"/>
</dbReference>
<sequence>MNTGATGAEKERTARRLLIVDDDLSMLRLLAEYLRRLGYEVTEEEDARRAFERALLGHFDCFIFDVAMPELDGIELLRRLRERGIDTPALFLTAHDAVENKVAGFHAGADDYLAKPFDPRELEVRVEALLRRAGRAPQPAVKERIVIGDLVIDKRRHEVTLGGERVDLTPLEFRILERLASEPGRAWSRNELLDAIWSTDYEGYQRNIDPHINRLRKKIEADPKNPRYVLTVRGVGYKMNDAL</sequence>
<dbReference type="GO" id="GO:0000976">
    <property type="term" value="F:transcription cis-regulatory region binding"/>
    <property type="evidence" value="ECO:0007669"/>
    <property type="project" value="TreeGrafter"/>
</dbReference>
<dbReference type="InterPro" id="IPR001867">
    <property type="entry name" value="OmpR/PhoB-type_DNA-bd"/>
</dbReference>
<accession>A0A0B6X0Z5</accession>
<keyword evidence="5 9" id="KW-0238">DNA-binding</keyword>
<feature type="domain" description="Response regulatory" evidence="10">
    <location>
        <begin position="16"/>
        <end position="130"/>
    </location>
</feature>
<evidence type="ECO:0000259" key="11">
    <source>
        <dbReference type="PROSITE" id="PS51755"/>
    </source>
</evidence>
<feature type="DNA-binding region" description="OmpR/PhoB-type" evidence="9">
    <location>
        <begin position="142"/>
        <end position="241"/>
    </location>
</feature>
<dbReference type="PROSITE" id="PS50110">
    <property type="entry name" value="RESPONSE_REGULATORY"/>
    <property type="match status" value="1"/>
</dbReference>
<dbReference type="EMBL" id="CBXV010000007">
    <property type="protein sequence ID" value="CDM66229.1"/>
    <property type="molecule type" value="Genomic_DNA"/>
</dbReference>
<dbReference type="Gene3D" id="6.10.250.690">
    <property type="match status" value="1"/>
</dbReference>
<evidence type="ECO:0000256" key="3">
    <source>
        <dbReference type="ARBA" id="ARBA00023012"/>
    </source>
</evidence>
<dbReference type="PANTHER" id="PTHR48111:SF1">
    <property type="entry name" value="TWO-COMPONENT RESPONSE REGULATOR ORR33"/>
    <property type="match status" value="1"/>
</dbReference>
<dbReference type="FunFam" id="1.10.10.10:FF:000018">
    <property type="entry name" value="DNA-binding response regulator ResD"/>
    <property type="match status" value="1"/>
</dbReference>
<evidence type="ECO:0000256" key="7">
    <source>
        <dbReference type="ARBA" id="ARBA00024735"/>
    </source>
</evidence>
<evidence type="ECO:0000256" key="9">
    <source>
        <dbReference type="PROSITE-ProRule" id="PRU01091"/>
    </source>
</evidence>
<feature type="modified residue" description="4-aspartylphosphate" evidence="8">
    <location>
        <position position="65"/>
    </location>
</feature>
<dbReference type="PROSITE" id="PS51755">
    <property type="entry name" value="OMPR_PHOB"/>
    <property type="match status" value="1"/>
</dbReference>
<evidence type="ECO:0000256" key="4">
    <source>
        <dbReference type="ARBA" id="ARBA00023015"/>
    </source>
</evidence>
<evidence type="ECO:0000256" key="8">
    <source>
        <dbReference type="PROSITE-ProRule" id="PRU00169"/>
    </source>
</evidence>
<evidence type="ECO:0000256" key="6">
    <source>
        <dbReference type="ARBA" id="ARBA00023163"/>
    </source>
</evidence>
<keyword evidence="13" id="KW-1185">Reference proteome</keyword>
<name>A0A0B6X0Z5_9BACT</name>
<dbReference type="SUPFAM" id="SSF52172">
    <property type="entry name" value="CheY-like"/>
    <property type="match status" value="1"/>
</dbReference>
<dbReference type="OrthoDB" id="9790442at2"/>
<organism evidence="12 13">
    <name type="scientific">Pyrinomonas methylaliphatogenes</name>
    <dbReference type="NCBI Taxonomy" id="454194"/>
    <lineage>
        <taxon>Bacteria</taxon>
        <taxon>Pseudomonadati</taxon>
        <taxon>Acidobacteriota</taxon>
        <taxon>Blastocatellia</taxon>
        <taxon>Blastocatellales</taxon>
        <taxon>Pyrinomonadaceae</taxon>
        <taxon>Pyrinomonas</taxon>
    </lineage>
</organism>
<evidence type="ECO:0000256" key="2">
    <source>
        <dbReference type="ARBA" id="ARBA00022553"/>
    </source>
</evidence>
<evidence type="ECO:0000313" key="13">
    <source>
        <dbReference type="Proteomes" id="UP000031518"/>
    </source>
</evidence>
<dbReference type="Gene3D" id="1.10.10.10">
    <property type="entry name" value="Winged helix-like DNA-binding domain superfamily/Winged helix DNA-binding domain"/>
    <property type="match status" value="1"/>
</dbReference>
<reference evidence="12 13" key="2">
    <citation type="submission" date="2015-01" db="EMBL/GenBank/DDBJ databases">
        <title>Complete genome sequence of Pyrinomonas methylaliphatogenes type strain K22T.</title>
        <authorList>
            <person name="Lee K.C.Y."/>
            <person name="Power J.F."/>
            <person name="Dunfield P.F."/>
            <person name="Morgan X.C."/>
            <person name="Huttenhower C."/>
            <person name="Stott M.B."/>
        </authorList>
    </citation>
    <scope>NUCLEOTIDE SEQUENCE [LARGE SCALE GENOMIC DNA]</scope>
    <source>
        <strain evidence="12 13">K22</strain>
    </source>
</reference>
<dbReference type="GO" id="GO:0006355">
    <property type="term" value="P:regulation of DNA-templated transcription"/>
    <property type="evidence" value="ECO:0007669"/>
    <property type="project" value="InterPro"/>
</dbReference>
<keyword evidence="3" id="KW-0902">Two-component regulatory system</keyword>
<dbReference type="SMART" id="SM00448">
    <property type="entry name" value="REC"/>
    <property type="match status" value="1"/>
</dbReference>
<dbReference type="GO" id="GO:0005829">
    <property type="term" value="C:cytosol"/>
    <property type="evidence" value="ECO:0007669"/>
    <property type="project" value="TreeGrafter"/>
</dbReference>
<gene>
    <name evidence="12" type="ORF">PYK22_02244</name>
</gene>
<keyword evidence="4" id="KW-0805">Transcription regulation</keyword>
<evidence type="ECO:0000256" key="5">
    <source>
        <dbReference type="ARBA" id="ARBA00023125"/>
    </source>
</evidence>
<dbReference type="InterPro" id="IPR011006">
    <property type="entry name" value="CheY-like_superfamily"/>
</dbReference>
<keyword evidence="2 8" id="KW-0597">Phosphoprotein</keyword>
<protein>
    <recommendedName>
        <fullName evidence="1">Phosphate regulon transcriptional regulatory protein PhoB</fullName>
    </recommendedName>
</protein>
<dbReference type="AlphaFoldDB" id="A0A0B6X0Z5"/>
<dbReference type="InterPro" id="IPR039420">
    <property type="entry name" value="WalR-like"/>
</dbReference>
<comment type="function">
    <text evidence="7">This protein is a positive regulator for the phosphate regulon. Transcription of this operon is positively regulated by PhoB and PhoR when phosphate is limited.</text>
</comment>
<dbReference type="SUPFAM" id="SSF46894">
    <property type="entry name" value="C-terminal effector domain of the bipartite response regulators"/>
    <property type="match status" value="1"/>
</dbReference>
<dbReference type="CDD" id="cd00383">
    <property type="entry name" value="trans_reg_C"/>
    <property type="match status" value="1"/>
</dbReference>
<feature type="domain" description="OmpR/PhoB-type" evidence="11">
    <location>
        <begin position="142"/>
        <end position="241"/>
    </location>
</feature>
<reference evidence="12 13" key="1">
    <citation type="submission" date="2013-12" db="EMBL/GenBank/DDBJ databases">
        <authorList>
            <person name="Stott M."/>
        </authorList>
    </citation>
    <scope>NUCLEOTIDE SEQUENCE [LARGE SCALE GENOMIC DNA]</scope>
    <source>
        <strain evidence="12 13">K22</strain>
    </source>
</reference>
<evidence type="ECO:0000313" key="12">
    <source>
        <dbReference type="EMBL" id="CDM66229.1"/>
    </source>
</evidence>